<keyword evidence="2" id="KW-1185">Reference proteome</keyword>
<reference evidence="1" key="1">
    <citation type="submission" date="2022-10" db="EMBL/GenBank/DDBJ databases">
        <title>Culturing micro-colonial fungi from biological soil crusts in the Mojave desert and describing Neophaeococcomyces mojavensis, and introducing the new genera and species Taxawa tesnikishii.</title>
        <authorList>
            <person name="Kurbessoian T."/>
            <person name="Stajich J.E."/>
        </authorList>
    </citation>
    <scope>NUCLEOTIDE SEQUENCE</scope>
    <source>
        <strain evidence="1">TK_41</strain>
    </source>
</reference>
<dbReference type="AlphaFoldDB" id="A0AA38XKS4"/>
<protein>
    <submittedName>
        <fullName evidence="1">Uncharacterized protein</fullName>
    </submittedName>
</protein>
<name>A0AA38XKS4_9EURO</name>
<dbReference type="Proteomes" id="UP001172673">
    <property type="component" value="Unassembled WGS sequence"/>
</dbReference>
<proteinExistence type="predicted"/>
<gene>
    <name evidence="1" type="ORF">H2200_001387</name>
</gene>
<evidence type="ECO:0000313" key="1">
    <source>
        <dbReference type="EMBL" id="KAJ9615312.1"/>
    </source>
</evidence>
<accession>A0AA38XKS4</accession>
<sequence>MNRFRIVLDIHRNVPVYCVQHDTGLFTPVKFLKRYGPHYHWEANSSSVQGAMANDDFTSLLIRGIVGLDDDELEPHDPFKPQWKAILDDWVVYILKNDESLQEIQDGKHNDMLVSTTKQAAHKHTLAHLPPLGKRGFRIHAQAGMVIKRHRIRPSHPQTSWDETIAELRITFDYDTEQMIGKPWDWDPEPPFLGRLR</sequence>
<dbReference type="EMBL" id="JAPDRK010000002">
    <property type="protein sequence ID" value="KAJ9615312.1"/>
    <property type="molecule type" value="Genomic_DNA"/>
</dbReference>
<evidence type="ECO:0000313" key="2">
    <source>
        <dbReference type="Proteomes" id="UP001172673"/>
    </source>
</evidence>
<organism evidence="1 2">
    <name type="scientific">Cladophialophora chaetospira</name>
    <dbReference type="NCBI Taxonomy" id="386627"/>
    <lineage>
        <taxon>Eukaryota</taxon>
        <taxon>Fungi</taxon>
        <taxon>Dikarya</taxon>
        <taxon>Ascomycota</taxon>
        <taxon>Pezizomycotina</taxon>
        <taxon>Eurotiomycetes</taxon>
        <taxon>Chaetothyriomycetidae</taxon>
        <taxon>Chaetothyriales</taxon>
        <taxon>Herpotrichiellaceae</taxon>
        <taxon>Cladophialophora</taxon>
    </lineage>
</organism>
<comment type="caution">
    <text evidence="1">The sequence shown here is derived from an EMBL/GenBank/DDBJ whole genome shotgun (WGS) entry which is preliminary data.</text>
</comment>